<comment type="caution">
    <text evidence="1">The sequence shown here is derived from an EMBL/GenBank/DDBJ whole genome shotgun (WGS) entry which is preliminary data.</text>
</comment>
<dbReference type="PATRIC" id="fig|547043.19.peg.1502"/>
<reference evidence="1 2" key="2">
    <citation type="submission" date="2009-02" db="EMBL/GenBank/DDBJ databases">
        <authorList>
            <person name="Fulton L."/>
            <person name="Clifton S."/>
            <person name="Fulton B."/>
            <person name="Xu J."/>
            <person name="Minx P."/>
            <person name="Pepin K.H."/>
            <person name="Johnson M."/>
            <person name="Bhonagiri V."/>
            <person name="Nash W.E."/>
            <person name="Mardis E.R."/>
            <person name="Wilson R.K."/>
        </authorList>
    </citation>
    <scope>NUCLEOTIDE SEQUENCE [LARGE SCALE GENOMIC DNA]</scope>
    <source>
        <strain evidence="1 2">DSM 20438</strain>
    </source>
</reference>
<protein>
    <submittedName>
        <fullName evidence="1">Uncharacterized protein</fullName>
    </submittedName>
</protein>
<sequence>MRTLRDGLRGDDEGTYIQLLDDGHLAQMEMTIDVLSALLQMPRRSGCTADRVG</sequence>
<name>C0BRV3_BIFPS</name>
<dbReference type="KEGG" id="bpsc:BBPC_1443"/>
<reference evidence="1 2" key="1">
    <citation type="submission" date="2009-02" db="EMBL/GenBank/DDBJ databases">
        <title>Draft genome sequence of Bifidobacterium pseudocatenulatum (DSM 20438).</title>
        <authorList>
            <person name="Sudarsanam P."/>
            <person name="Ley R."/>
            <person name="Guruge J."/>
            <person name="Turnbaugh P.J."/>
            <person name="Mahowald M."/>
            <person name="Liep D."/>
            <person name="Gordon J."/>
        </authorList>
    </citation>
    <scope>NUCLEOTIDE SEQUENCE [LARGE SCALE GENOMIC DNA]</scope>
    <source>
        <strain evidence="1 2">DSM 20438</strain>
    </source>
</reference>
<dbReference type="Proteomes" id="UP000003875">
    <property type="component" value="Unassembled WGS sequence"/>
</dbReference>
<accession>C0BRV3</accession>
<evidence type="ECO:0000313" key="1">
    <source>
        <dbReference type="EMBL" id="EEG71397.1"/>
    </source>
</evidence>
<proteinExistence type="predicted"/>
<evidence type="ECO:0000313" key="2">
    <source>
        <dbReference type="Proteomes" id="UP000003875"/>
    </source>
</evidence>
<gene>
    <name evidence="1" type="ORF">BIFPSEUDO_03367</name>
</gene>
<dbReference type="AlphaFoldDB" id="C0BRV3"/>
<dbReference type="EMBL" id="ABXX02000002">
    <property type="protein sequence ID" value="EEG71397.1"/>
    <property type="molecule type" value="Genomic_DNA"/>
</dbReference>
<organism evidence="1 2">
    <name type="scientific">Bifidobacterium pseudocatenulatum DSM 20438 = JCM 1200 = LMG 10505</name>
    <dbReference type="NCBI Taxonomy" id="547043"/>
    <lineage>
        <taxon>Bacteria</taxon>
        <taxon>Bacillati</taxon>
        <taxon>Actinomycetota</taxon>
        <taxon>Actinomycetes</taxon>
        <taxon>Bifidobacteriales</taxon>
        <taxon>Bifidobacteriaceae</taxon>
        <taxon>Bifidobacterium</taxon>
    </lineage>
</organism>